<name>A0A2S6N3V5_RHOGL</name>
<dbReference type="Pfam" id="PF03975">
    <property type="entry name" value="CheD"/>
    <property type="match status" value="1"/>
</dbReference>
<keyword evidence="1 3" id="KW-0145">Chemotaxis</keyword>
<evidence type="ECO:0000256" key="3">
    <source>
        <dbReference type="HAMAP-Rule" id="MF_01440"/>
    </source>
</evidence>
<protein>
    <recommendedName>
        <fullName evidence="3">Probable chemoreceptor glutamine deamidase CheD</fullName>
        <ecNumber evidence="3">3.5.1.44</ecNumber>
    </recommendedName>
</protein>
<dbReference type="GO" id="GO:0006935">
    <property type="term" value="P:chemotaxis"/>
    <property type="evidence" value="ECO:0007669"/>
    <property type="project" value="UniProtKB-UniRule"/>
</dbReference>
<keyword evidence="5" id="KW-1185">Reference proteome</keyword>
<dbReference type="EMBL" id="NHRY01000230">
    <property type="protein sequence ID" value="PPQ29300.1"/>
    <property type="molecule type" value="Genomic_DNA"/>
</dbReference>
<evidence type="ECO:0000256" key="1">
    <source>
        <dbReference type="ARBA" id="ARBA00022500"/>
    </source>
</evidence>
<dbReference type="OrthoDB" id="9807202at2"/>
<dbReference type="GO" id="GO:0050568">
    <property type="term" value="F:protein-glutamine glutaminase activity"/>
    <property type="evidence" value="ECO:0007669"/>
    <property type="project" value="UniProtKB-UniRule"/>
</dbReference>
<proteinExistence type="inferred from homology"/>
<dbReference type="InterPro" id="IPR038592">
    <property type="entry name" value="CheD-like_sf"/>
</dbReference>
<comment type="caution">
    <text evidence="4">The sequence shown here is derived from an EMBL/GenBank/DDBJ whole genome shotgun (WGS) entry which is preliminary data.</text>
</comment>
<dbReference type="HAMAP" id="MF_01440">
    <property type="entry name" value="CheD"/>
    <property type="match status" value="1"/>
</dbReference>
<gene>
    <name evidence="3" type="primary">cheD</name>
    <name evidence="4" type="ORF">CCS01_22065</name>
</gene>
<dbReference type="RefSeq" id="WP_104520982.1">
    <property type="nucleotide sequence ID" value="NZ_NHRY01000230.1"/>
</dbReference>
<comment type="similarity">
    <text evidence="3">Belongs to the CheD family.</text>
</comment>
<dbReference type="PANTHER" id="PTHR35147">
    <property type="entry name" value="CHEMORECEPTOR GLUTAMINE DEAMIDASE CHED-RELATED"/>
    <property type="match status" value="1"/>
</dbReference>
<dbReference type="EC" id="3.5.1.44" evidence="3"/>
<dbReference type="InterPro" id="IPR005659">
    <property type="entry name" value="Chemorcpt_Glu_NH3ase_CheD"/>
</dbReference>
<dbReference type="PANTHER" id="PTHR35147:SF2">
    <property type="entry name" value="CHEMORECEPTOR GLUTAMINE DEAMIDASE CHED-RELATED"/>
    <property type="match status" value="1"/>
</dbReference>
<dbReference type="Gene3D" id="3.30.1330.200">
    <property type="match status" value="1"/>
</dbReference>
<sequence>MTGLHRHVPVNVPPGEHYVTTRDDVVITTVLGSCVAACIRDPVARIGGLNHFMLPSSETGVWGGTTGSLRYGNFAMERLVNEILKRGGRRSRLEIKVFGGGDVLGGSAPIGHLNADFVEWYLRAEGMPIAASAMRGFSARRVRYFPTTGKALVRELAMRDVRMPLAEEAAYRSAIDHAPVEADIELFN</sequence>
<dbReference type="CDD" id="cd16352">
    <property type="entry name" value="CheD"/>
    <property type="match status" value="1"/>
</dbReference>
<comment type="catalytic activity">
    <reaction evidence="3">
        <text>L-glutaminyl-[protein] + H2O = L-glutamyl-[protein] + NH4(+)</text>
        <dbReference type="Rhea" id="RHEA:16441"/>
        <dbReference type="Rhea" id="RHEA-COMP:10207"/>
        <dbReference type="Rhea" id="RHEA-COMP:10208"/>
        <dbReference type="ChEBI" id="CHEBI:15377"/>
        <dbReference type="ChEBI" id="CHEBI:28938"/>
        <dbReference type="ChEBI" id="CHEBI:29973"/>
        <dbReference type="ChEBI" id="CHEBI:30011"/>
        <dbReference type="EC" id="3.5.1.44"/>
    </reaction>
</comment>
<dbReference type="AlphaFoldDB" id="A0A2S6N3V5"/>
<evidence type="ECO:0000256" key="2">
    <source>
        <dbReference type="ARBA" id="ARBA00022801"/>
    </source>
</evidence>
<reference evidence="4 5" key="1">
    <citation type="journal article" date="2018" name="Arch. Microbiol.">
        <title>New insights into the metabolic potential of the phototrophic purple bacterium Rhodopila globiformis DSM 161(T) from its draft genome sequence and evidence for a vanadium-dependent nitrogenase.</title>
        <authorList>
            <person name="Imhoff J.F."/>
            <person name="Rahn T."/>
            <person name="Kunzel S."/>
            <person name="Neulinger S.C."/>
        </authorList>
    </citation>
    <scope>NUCLEOTIDE SEQUENCE [LARGE SCALE GENOMIC DNA]</scope>
    <source>
        <strain evidence="4 5">DSM 161</strain>
    </source>
</reference>
<dbReference type="InterPro" id="IPR011324">
    <property type="entry name" value="Cytotoxic_necrot_fac-like_cat"/>
</dbReference>
<dbReference type="SUPFAM" id="SSF64438">
    <property type="entry name" value="CNF1/YfiH-like putative cysteine hydrolases"/>
    <property type="match status" value="1"/>
</dbReference>
<comment type="function">
    <text evidence="3">Probably deamidates glutamine residues to glutamate on methyl-accepting chemotaxis receptors (MCPs), playing an important role in chemotaxis.</text>
</comment>
<keyword evidence="2 3" id="KW-0378">Hydrolase</keyword>
<dbReference type="Proteomes" id="UP000239724">
    <property type="component" value="Unassembled WGS sequence"/>
</dbReference>
<organism evidence="4 5">
    <name type="scientific">Rhodopila globiformis</name>
    <name type="common">Rhodopseudomonas globiformis</name>
    <dbReference type="NCBI Taxonomy" id="1071"/>
    <lineage>
        <taxon>Bacteria</taxon>
        <taxon>Pseudomonadati</taxon>
        <taxon>Pseudomonadota</taxon>
        <taxon>Alphaproteobacteria</taxon>
        <taxon>Acetobacterales</taxon>
        <taxon>Acetobacteraceae</taxon>
        <taxon>Rhodopila</taxon>
    </lineage>
</organism>
<accession>A0A2S6N3V5</accession>
<evidence type="ECO:0000313" key="4">
    <source>
        <dbReference type="EMBL" id="PPQ29300.1"/>
    </source>
</evidence>
<evidence type="ECO:0000313" key="5">
    <source>
        <dbReference type="Proteomes" id="UP000239724"/>
    </source>
</evidence>